<gene>
    <name evidence="3" type="ORF">A2G96_28455</name>
</gene>
<feature type="compositionally biased region" description="Low complexity" evidence="1">
    <location>
        <begin position="344"/>
        <end position="364"/>
    </location>
</feature>
<proteinExistence type="predicted"/>
<name>A0A142JUD9_9BURK</name>
<dbReference type="PANTHER" id="PTHR40269:SF1">
    <property type="entry name" value="OUTER MEMBRANE PROTEIN"/>
    <property type="match status" value="1"/>
</dbReference>
<dbReference type="Pfam" id="PF11737">
    <property type="entry name" value="DUF3300"/>
    <property type="match status" value="1"/>
</dbReference>
<feature type="chain" id="PRO_5007498669" description="DUF3300 domain-containing protein" evidence="2">
    <location>
        <begin position="26"/>
        <end position="448"/>
    </location>
</feature>
<organism evidence="3 4">
    <name type="scientific">Cupriavidus nantongensis</name>
    <dbReference type="NCBI Taxonomy" id="1796606"/>
    <lineage>
        <taxon>Bacteria</taxon>
        <taxon>Pseudomonadati</taxon>
        <taxon>Pseudomonadota</taxon>
        <taxon>Betaproteobacteria</taxon>
        <taxon>Burkholderiales</taxon>
        <taxon>Burkholderiaceae</taxon>
        <taxon>Cupriavidus</taxon>
    </lineage>
</organism>
<dbReference type="Proteomes" id="UP000075238">
    <property type="component" value="Chromosome 2"/>
</dbReference>
<dbReference type="AlphaFoldDB" id="A0A142JUD9"/>
<evidence type="ECO:0000256" key="1">
    <source>
        <dbReference type="SAM" id="MobiDB-lite"/>
    </source>
</evidence>
<dbReference type="EMBL" id="CP014845">
    <property type="protein sequence ID" value="AMR81701.1"/>
    <property type="molecule type" value="Genomic_DNA"/>
</dbReference>
<reference evidence="3 4" key="1">
    <citation type="submission" date="2016-03" db="EMBL/GenBank/DDBJ databases">
        <title>Complete genome sequence of a novel chlorpyrifos degrading bacterium, Cupriavidus nantongensis sp. X1.</title>
        <authorList>
            <person name="Fang L."/>
        </authorList>
    </citation>
    <scope>NUCLEOTIDE SEQUENCE [LARGE SCALE GENOMIC DNA]</scope>
    <source>
        <strain evidence="3 4">X1</strain>
    </source>
</reference>
<keyword evidence="2" id="KW-0732">Signal</keyword>
<feature type="compositionally biased region" description="Basic and acidic residues" evidence="1">
    <location>
        <begin position="438"/>
        <end position="448"/>
    </location>
</feature>
<feature type="region of interest" description="Disordered" evidence="1">
    <location>
        <begin position="287"/>
        <end position="448"/>
    </location>
</feature>
<feature type="compositionally biased region" description="Basic and acidic residues" evidence="1">
    <location>
        <begin position="365"/>
        <end position="399"/>
    </location>
</feature>
<dbReference type="PANTHER" id="PTHR40269">
    <property type="entry name" value="OUTER MEMBRANE PROTEIN-RELATED"/>
    <property type="match status" value="1"/>
</dbReference>
<keyword evidence="4" id="KW-1185">Reference proteome</keyword>
<sequence length="448" mass="47717">MHRLQRLFAWCLALMLMAPLQPALAQTTLSQAQLDQLTAPVALYPDALLSQVLMAATYPADVAAAAQWSKANPSLSGDAATKAVAGQNWDPSVQSLAAFPSVLDMMGRQPQWVQSIGDAFLAQPNDVMDSVQRLRLQAQKAGTLKTTEQQKVVTQSTGGTTIVQIEPANPQVVYVPTYNPTTVYGTWPYPAYPPAYYPPPPGSVFATALVSGIGFGLGVAAVDAMWGGFDWHDHDVNINVNRYNNINVNQRLDVNRANVNWQHNPARRGNVPYNNAAVRGRYDQQRQAGLANRQAGAQAGQRIGGAGAVQREPSARDQARDRAARSFEGRTGQAIPGHAGGVAGRTEGARPGAAGAGTRNPRPAGAEHQRADQAAARDRARNANRDSALRDAGNGDRMRQQTQRAGLSQRQAAPVRQAGFSQGGMRHGGAPAGGGRRGGGEHFGHGRR</sequence>
<evidence type="ECO:0000313" key="4">
    <source>
        <dbReference type="Proteomes" id="UP000075238"/>
    </source>
</evidence>
<dbReference type="STRING" id="1796606.A2G96_28455"/>
<feature type="compositionally biased region" description="Basic and acidic residues" evidence="1">
    <location>
        <begin position="313"/>
        <end position="328"/>
    </location>
</feature>
<feature type="compositionally biased region" description="Gly residues" evidence="1">
    <location>
        <begin position="421"/>
        <end position="437"/>
    </location>
</feature>
<dbReference type="KEGG" id="cnan:A2G96_28455"/>
<feature type="compositionally biased region" description="Low complexity" evidence="1">
    <location>
        <begin position="287"/>
        <end position="301"/>
    </location>
</feature>
<evidence type="ECO:0000256" key="2">
    <source>
        <dbReference type="SAM" id="SignalP"/>
    </source>
</evidence>
<protein>
    <recommendedName>
        <fullName evidence="5">DUF3300 domain-containing protein</fullName>
    </recommendedName>
</protein>
<feature type="compositionally biased region" description="Polar residues" evidence="1">
    <location>
        <begin position="400"/>
        <end position="411"/>
    </location>
</feature>
<dbReference type="OrthoDB" id="197257at2"/>
<evidence type="ECO:0000313" key="3">
    <source>
        <dbReference type="EMBL" id="AMR81701.1"/>
    </source>
</evidence>
<evidence type="ECO:0008006" key="5">
    <source>
        <dbReference type="Google" id="ProtNLM"/>
    </source>
</evidence>
<dbReference type="InterPro" id="IPR021728">
    <property type="entry name" value="DUF3300"/>
</dbReference>
<feature type="signal peptide" evidence="2">
    <location>
        <begin position="1"/>
        <end position="25"/>
    </location>
</feature>
<accession>A0A142JUD9</accession>
<dbReference type="RefSeq" id="WP_062803492.1">
    <property type="nucleotide sequence ID" value="NZ_CP014845.1"/>
</dbReference>